<keyword evidence="4" id="KW-1185">Reference proteome</keyword>
<protein>
    <submittedName>
        <fullName evidence="1">Uncharacterized protein</fullName>
    </submittedName>
</protein>
<evidence type="ECO:0000313" key="3">
    <source>
        <dbReference type="Proteomes" id="UP000247790"/>
    </source>
</evidence>
<dbReference type="RefSeq" id="WP_110896815.1">
    <property type="nucleotide sequence ID" value="NZ_CP054614.1"/>
</dbReference>
<dbReference type="Proteomes" id="UP000247790">
    <property type="component" value="Unassembled WGS sequence"/>
</dbReference>
<gene>
    <name evidence="1" type="ORF">DFQ00_106297</name>
    <name evidence="2" type="ORF">HUB98_03820</name>
</gene>
<dbReference type="EMBL" id="QJSW01000006">
    <property type="protein sequence ID" value="PYE49311.1"/>
    <property type="molecule type" value="Genomic_DNA"/>
</dbReference>
<proteinExistence type="predicted"/>
<evidence type="ECO:0000313" key="1">
    <source>
        <dbReference type="EMBL" id="PYE49311.1"/>
    </source>
</evidence>
<dbReference type="AlphaFoldDB" id="A0A2V4V9I6"/>
<sequence>METVIWFLKDEEGKAQVKLCLQELIQRAKADPLFIQLVELIFQALEFVEKRGMIHSMTEFFTTSLEGNSLYSIRVIKELRDHPPLLEFRVNWRGAGAFRAICFEYSLEDVQILVFTQAMVKARTYSEEFEQFIKKSEEQYIAFMKSPEKHIFSQGDEMDE</sequence>
<dbReference type="OrthoDB" id="2972431at2"/>
<dbReference type="Proteomes" id="UP000509327">
    <property type="component" value="Chromosome"/>
</dbReference>
<evidence type="ECO:0000313" key="2">
    <source>
        <dbReference type="EMBL" id="QKS55528.1"/>
    </source>
</evidence>
<name>A0A2V4V9I6_PAEBA</name>
<dbReference type="EMBL" id="CP054614">
    <property type="protein sequence ID" value="QKS55528.1"/>
    <property type="molecule type" value="Genomic_DNA"/>
</dbReference>
<accession>A0A2V4V9I6</accession>
<organism evidence="1 3">
    <name type="scientific">Paenibacillus barcinonensis</name>
    <dbReference type="NCBI Taxonomy" id="198119"/>
    <lineage>
        <taxon>Bacteria</taxon>
        <taxon>Bacillati</taxon>
        <taxon>Bacillota</taxon>
        <taxon>Bacilli</taxon>
        <taxon>Bacillales</taxon>
        <taxon>Paenibacillaceae</taxon>
        <taxon>Paenibacillus</taxon>
    </lineage>
</organism>
<reference evidence="2 4" key="2">
    <citation type="submission" date="2020-06" db="EMBL/GenBank/DDBJ databases">
        <title>Complete genome of Paenibacillus barcinonensis KACC11450.</title>
        <authorList>
            <person name="Kim M."/>
            <person name="Park Y.-J."/>
            <person name="Shin J.-H."/>
        </authorList>
    </citation>
    <scope>NUCLEOTIDE SEQUENCE [LARGE SCALE GENOMIC DNA]</scope>
    <source>
        <strain evidence="2 4">KACC11450</strain>
    </source>
</reference>
<reference evidence="1 3" key="1">
    <citation type="submission" date="2018-06" db="EMBL/GenBank/DDBJ databases">
        <title>Genomic Encyclopedia of Type Strains, Phase III (KMG-III): the genomes of soil and plant-associated and newly described type strains.</title>
        <authorList>
            <person name="Whitman W."/>
        </authorList>
    </citation>
    <scope>NUCLEOTIDE SEQUENCE [LARGE SCALE GENOMIC DNA]</scope>
    <source>
        <strain evidence="1 3">CECT 7022</strain>
    </source>
</reference>
<evidence type="ECO:0000313" key="4">
    <source>
        <dbReference type="Proteomes" id="UP000509327"/>
    </source>
</evidence>